<organism evidence="4 5">
    <name type="scientific">Anaerospora hongkongensis</name>
    <dbReference type="NCBI Taxonomy" id="244830"/>
    <lineage>
        <taxon>Bacteria</taxon>
        <taxon>Bacillati</taxon>
        <taxon>Bacillota</taxon>
        <taxon>Negativicutes</taxon>
        <taxon>Selenomonadales</taxon>
        <taxon>Sporomusaceae</taxon>
        <taxon>Anaerospora</taxon>
    </lineage>
</organism>
<reference evidence="4 5" key="1">
    <citation type="submission" date="2019-03" db="EMBL/GenBank/DDBJ databases">
        <title>Genomic Encyclopedia of Type Strains, Phase IV (KMG-IV): sequencing the most valuable type-strain genomes for metagenomic binning, comparative biology and taxonomic classification.</title>
        <authorList>
            <person name="Goeker M."/>
        </authorList>
    </citation>
    <scope>NUCLEOTIDE SEQUENCE [LARGE SCALE GENOMIC DNA]</scope>
    <source>
        <strain evidence="4 5">DSM 15969</strain>
    </source>
</reference>
<sequence length="548" mass="60498">MANGKRQRVHKLSAVFAPAATATTSENLRVLRRLINGGAEVGEALSALASHLRQVAAPQNEPFMFMPDLSQNKRLLEVVFRDCSDVKYRDFMLGEQNALLVYVDGMAGNERLDEFVLAPLLKFPQTDSITSLQVLHGLLPVVSLKNSTSAAGIITDVMSGFAALFIDGIADCLLIEARQYRKRPINITQNETVILGSHEAFNEDLSDSIALIRRRCRDNNIKVRMLQIGERSKTAVALIYAANLVKPGLLEEVEQRLKRIKIDRITSTSNVEEQIIDHPWSPFPQTQSTERPDKVVASLYEGRVAIFLDNISDALLVPTTYAQILQAAEDYSTPALVTSLTRVTRFFSTAVAIFLPAFYIALVSYHPGMIPTALAISLAEQRLRSPFPAFMEALFMEVLIELFQEAVIRLPQKISGAAGVVGALVIGTTVVEAGLVNALLVVITSLTAIASFTMPTYSFSTSLRVLRVPTIIMASVLGLYGIALSLMVIVTHLCSLRSFGESYGGNLFNITLLRDWKDTFFRFPNTLLRNRPKQMGSQDENRMGKKDS</sequence>
<gene>
    <name evidence="4" type="ORF">EV210_104316</name>
</gene>
<feature type="transmembrane region" description="Helical" evidence="3">
    <location>
        <begin position="437"/>
        <end position="459"/>
    </location>
</feature>
<keyword evidence="5" id="KW-1185">Reference proteome</keyword>
<protein>
    <submittedName>
        <fullName evidence="4">Spore germination protein KA/spore germination protein</fullName>
    </submittedName>
</protein>
<dbReference type="InterPro" id="IPR004995">
    <property type="entry name" value="Spore_Ger"/>
</dbReference>
<dbReference type="GO" id="GO:0009847">
    <property type="term" value="P:spore germination"/>
    <property type="evidence" value="ECO:0007669"/>
    <property type="project" value="InterPro"/>
</dbReference>
<keyword evidence="3" id="KW-0812">Transmembrane</keyword>
<keyword evidence="2 3" id="KW-0472">Membrane</keyword>
<evidence type="ECO:0000313" key="4">
    <source>
        <dbReference type="EMBL" id="TCL38332.1"/>
    </source>
</evidence>
<dbReference type="EMBL" id="SLUI01000004">
    <property type="protein sequence ID" value="TCL38332.1"/>
    <property type="molecule type" value="Genomic_DNA"/>
</dbReference>
<keyword evidence="3" id="KW-1133">Transmembrane helix</keyword>
<dbReference type="PIRSF" id="PIRSF005690">
    <property type="entry name" value="GerBA"/>
    <property type="match status" value="1"/>
</dbReference>
<comment type="caution">
    <text evidence="4">The sequence shown here is derived from an EMBL/GenBank/DDBJ whole genome shotgun (WGS) entry which is preliminary data.</text>
</comment>
<evidence type="ECO:0000256" key="3">
    <source>
        <dbReference type="SAM" id="Phobius"/>
    </source>
</evidence>
<feature type="transmembrane region" description="Helical" evidence="3">
    <location>
        <begin position="471"/>
        <end position="493"/>
    </location>
</feature>
<name>A0A4R1Q0S3_9FIRM</name>
<dbReference type="GO" id="GO:0016020">
    <property type="term" value="C:membrane"/>
    <property type="evidence" value="ECO:0007669"/>
    <property type="project" value="InterPro"/>
</dbReference>
<dbReference type="Proteomes" id="UP000295063">
    <property type="component" value="Unassembled WGS sequence"/>
</dbReference>
<dbReference type="PANTHER" id="PTHR22550:SF5">
    <property type="entry name" value="LEUCINE ZIPPER PROTEIN 4"/>
    <property type="match status" value="1"/>
</dbReference>
<proteinExistence type="inferred from homology"/>
<accession>A0A4R1Q0S3</accession>
<evidence type="ECO:0000313" key="5">
    <source>
        <dbReference type="Proteomes" id="UP000295063"/>
    </source>
</evidence>
<dbReference type="Pfam" id="PF03323">
    <property type="entry name" value="GerA"/>
    <property type="match status" value="1"/>
</dbReference>
<dbReference type="OrthoDB" id="9772630at2"/>
<comment type="similarity">
    <text evidence="1">Belongs to the GerABKA family.</text>
</comment>
<dbReference type="AlphaFoldDB" id="A0A4R1Q0S3"/>
<dbReference type="RefSeq" id="WP_132078176.1">
    <property type="nucleotide sequence ID" value="NZ_SLUI01000004.1"/>
</dbReference>
<dbReference type="InterPro" id="IPR050768">
    <property type="entry name" value="UPF0353/GerABKA_families"/>
</dbReference>
<evidence type="ECO:0000256" key="2">
    <source>
        <dbReference type="ARBA" id="ARBA00023136"/>
    </source>
</evidence>
<dbReference type="PANTHER" id="PTHR22550">
    <property type="entry name" value="SPORE GERMINATION PROTEIN"/>
    <property type="match status" value="1"/>
</dbReference>
<evidence type="ECO:0000256" key="1">
    <source>
        <dbReference type="ARBA" id="ARBA00005278"/>
    </source>
</evidence>
<feature type="transmembrane region" description="Helical" evidence="3">
    <location>
        <begin position="346"/>
        <end position="365"/>
    </location>
</feature>